<dbReference type="EMBL" id="AP015029">
    <property type="protein sequence ID" value="BAW21664.1"/>
    <property type="molecule type" value="Genomic_DNA"/>
</dbReference>
<proteinExistence type="predicted"/>
<evidence type="ECO:0000313" key="1">
    <source>
        <dbReference type="EMBL" id="BAW21664.1"/>
    </source>
</evidence>
<sequence>MLTGYANEIRILSKKHVDVDLANQAIAKIVDKLPSSTKKRYELIKLATSDLLRNIGDKKYDASFGMFRFLFFTGLENPLAEARKQGVFRASKSKFNPKLIRELLLELFYSQTLSDEELHYVQSVHGLLQVAPDILDFKNKIIAAIKARRYFLKTVLTIAEMKYSDLLLYFDERLEKPYVDTLYNNNKESILTAASYLVQVYREVTPGLKLKDSNDIDESTSQTLYDDLFKTAFAITTYLEAEIKVDFFDYEVVVDETRKRIAVDRQDFEIAKSCGYTKTDLRLLAQARIYSKIATSKSYNDLLEEFWDSDSLGEESVVYAIKKNPQERIVLKAILAAYGHEANIFSHNTPFREEQMQMLALMDESYNPNVFETKIYKDFTCIDLFKLQRFFGFVAFVYKKASEKLKVDGNPNAESIRRRSHLPVFDRTQLVEIFQSITGKNQTDCKGLLERLSNDRVISDEVIDLQYRPILAIEHRCLVMPTVFAYSNLWRSLAISENVHFSVFGKHDHMVKSVSDILIEQGFRVECDFIFGEDEVDIAAILGGHLFLFECKNPYHPVNDFELRNTYAHIVKGFSQLEKFRKRFEDRLVRDQFLRNMKVEPKSIIKVHYGVINANRALSGLSKNGVRVIHANEFMRFVSTGTISSGDSEYACWQSDEFSVNDMISYINGELLSDDMVSCKAPMPYCTIFRNYKMYFCTLQYDLNEMNLLHKRKYRYLGPALVE</sequence>
<dbReference type="RefSeq" id="WP_096425619.1">
    <property type="nucleotide sequence ID" value="NZ_AP015029.1"/>
</dbReference>
<evidence type="ECO:0008006" key="3">
    <source>
        <dbReference type="Google" id="ProtNLM"/>
    </source>
</evidence>
<dbReference type="Proteomes" id="UP000218731">
    <property type="component" value="Chromosome 1"/>
</dbReference>
<name>A0A1L7N891_PSEPU</name>
<protein>
    <recommendedName>
        <fullName evidence="3">NERD domain-containing protein</fullName>
    </recommendedName>
</protein>
<dbReference type="AlphaFoldDB" id="A0A1L7N891"/>
<evidence type="ECO:0000313" key="2">
    <source>
        <dbReference type="Proteomes" id="UP000218731"/>
    </source>
</evidence>
<organism evidence="1 2">
    <name type="scientific">Pseudomonas putida</name>
    <name type="common">Arthrobacter siderocapsulatus</name>
    <dbReference type="NCBI Taxonomy" id="303"/>
    <lineage>
        <taxon>Bacteria</taxon>
        <taxon>Pseudomonadati</taxon>
        <taxon>Pseudomonadota</taxon>
        <taxon>Gammaproteobacteria</taxon>
        <taxon>Pseudomonadales</taxon>
        <taxon>Pseudomonadaceae</taxon>
        <taxon>Pseudomonas</taxon>
    </lineage>
</organism>
<accession>A0A1L7N891</accession>
<reference evidence="1 2" key="1">
    <citation type="submission" date="2015-11" db="EMBL/GenBank/DDBJ databases">
        <title>Complete genome sequencing of a biphenyl-degrading bacterium, Pseudomonas putida KF715 (=NBRC110667).</title>
        <authorList>
            <person name="Suenaga H."/>
            <person name="Fujihara N."/>
            <person name="Watanabe T."/>
            <person name="Hirose J."/>
            <person name="Kimura N."/>
            <person name="Yamazoe A."/>
            <person name="Hosoyama A."/>
            <person name="Shimodaira J."/>
            <person name="Furukawa K."/>
        </authorList>
    </citation>
    <scope>NUCLEOTIDE SEQUENCE [LARGE SCALE GENOMIC DNA]</scope>
    <source>
        <strain evidence="1 2">KF715</strain>
    </source>
</reference>
<gene>
    <name evidence="1" type="ORF">KF715C_ch10910</name>
</gene>